<accession>I8RM87</accession>
<keyword evidence="1" id="KW-1133">Transmembrane helix</keyword>
<protein>
    <submittedName>
        <fullName evidence="2">Uncharacterized protein</fullName>
    </submittedName>
</protein>
<gene>
    <name evidence="2" type="ORF">FB4_0146</name>
</gene>
<name>I8RM87_9FIRM</name>
<dbReference type="PATRIC" id="fig|1149862.3.peg.1048"/>
<dbReference type="AlphaFoldDB" id="I8RM87"/>
<proteinExistence type="predicted"/>
<keyword evidence="3" id="KW-1185">Reference proteome</keyword>
<dbReference type="Proteomes" id="UP000004324">
    <property type="component" value="Unassembled WGS sequence"/>
</dbReference>
<evidence type="ECO:0000313" key="2">
    <source>
        <dbReference type="EMBL" id="EIW19895.1"/>
    </source>
</evidence>
<feature type="transmembrane region" description="Helical" evidence="1">
    <location>
        <begin position="12"/>
        <end position="33"/>
    </location>
</feature>
<evidence type="ECO:0000313" key="3">
    <source>
        <dbReference type="Proteomes" id="UP000004324"/>
    </source>
</evidence>
<evidence type="ECO:0000256" key="1">
    <source>
        <dbReference type="SAM" id="Phobius"/>
    </source>
</evidence>
<sequence>MIFTSLNTRPGFTAGALVFVYLKVMIVLLLALFTSTPYNIDNYIYSKGGRKRMKGQQITSGAKLVPYNTKLMPETKELLGVIAQVQKLDGQRELIERMLVVYGEKYPDSLKAAKDLINMLGDLKRPEDPINS</sequence>
<keyword evidence="1" id="KW-0472">Membrane</keyword>
<keyword evidence="1" id="KW-0812">Transmembrane</keyword>
<reference evidence="2 3" key="1">
    <citation type="journal article" date="2012" name="J. Bacteriol.">
        <title>Draft Genome Sequences for Two Metal-Reducing Pelosinus fermentans Strains Isolated from a Cr(VI)-Contaminated Site and for Type Strain R7.</title>
        <authorList>
            <person name="Brown S.D."/>
            <person name="Podar M."/>
            <person name="Klingeman D.M."/>
            <person name="Johnson C.M."/>
            <person name="Yang Z.K."/>
            <person name="Utturkar S.M."/>
            <person name="Land M.L."/>
            <person name="Mosher J.J."/>
            <person name="Hurt R.A.Jr."/>
            <person name="Phelps T.J."/>
            <person name="Palumbo A.V."/>
            <person name="Arkin A.P."/>
            <person name="Hazen T.C."/>
            <person name="Elias D.A."/>
        </authorList>
    </citation>
    <scope>NUCLEOTIDE SEQUENCE [LARGE SCALE GENOMIC DNA]</scope>
    <source>
        <strain evidence="2 3">B4</strain>
    </source>
</reference>
<organism evidence="2 3">
    <name type="scientific">Pelosinus fermentans B4</name>
    <dbReference type="NCBI Taxonomy" id="1149862"/>
    <lineage>
        <taxon>Bacteria</taxon>
        <taxon>Bacillati</taxon>
        <taxon>Bacillota</taxon>
        <taxon>Negativicutes</taxon>
        <taxon>Selenomonadales</taxon>
        <taxon>Sporomusaceae</taxon>
        <taxon>Pelosinus</taxon>
    </lineage>
</organism>
<dbReference type="EMBL" id="AKVJ01000011">
    <property type="protein sequence ID" value="EIW19895.1"/>
    <property type="molecule type" value="Genomic_DNA"/>
</dbReference>
<comment type="caution">
    <text evidence="2">The sequence shown here is derived from an EMBL/GenBank/DDBJ whole genome shotgun (WGS) entry which is preliminary data.</text>
</comment>